<dbReference type="Pfam" id="PF13937">
    <property type="entry name" value="DUF4212"/>
    <property type="match status" value="1"/>
</dbReference>
<feature type="transmembrane region" description="Helical" evidence="1">
    <location>
        <begin position="53"/>
        <end position="76"/>
    </location>
</feature>
<dbReference type="Proteomes" id="UP001214250">
    <property type="component" value="Chromosome 2"/>
</dbReference>
<name>A0ABY7VWI6_9BACT</name>
<evidence type="ECO:0000313" key="3">
    <source>
        <dbReference type="EMBL" id="WDE98266.1"/>
    </source>
</evidence>
<accession>A0ABY7VWI6</accession>
<reference evidence="3 4" key="1">
    <citation type="submission" date="2023-02" db="EMBL/GenBank/DDBJ databases">
        <title>Genome sequence of Lentisphaera profundi SAORIC-696.</title>
        <authorList>
            <person name="Kim e."/>
            <person name="Cho J.-C."/>
            <person name="Choi A."/>
            <person name="Kang I."/>
        </authorList>
    </citation>
    <scope>NUCLEOTIDE SEQUENCE [LARGE SCALE GENOMIC DNA]</scope>
    <source>
        <strain evidence="3 4">SAORIC-696</strain>
    </source>
</reference>
<sequence>MSESKNNAAAHYKGSLKIVGSILIIWAFISFGCAIIFRTWMDANMPKIGNAPFGFWMAQQGAIIGFVILLLVYTYLMNKLDHKYGYGEED</sequence>
<keyword evidence="4" id="KW-1185">Reference proteome</keyword>
<gene>
    <name evidence="3" type="ORF">PQO03_20840</name>
</gene>
<keyword evidence="1" id="KW-1133">Transmembrane helix</keyword>
<dbReference type="NCBIfam" id="TIGR03647">
    <property type="entry name" value="Na_symport_sm"/>
    <property type="match status" value="1"/>
</dbReference>
<feature type="transmembrane region" description="Helical" evidence="1">
    <location>
        <begin position="21"/>
        <end position="41"/>
    </location>
</feature>
<feature type="domain" description="Sodium symporter small subunit" evidence="2">
    <location>
        <begin position="9"/>
        <end position="86"/>
    </location>
</feature>
<dbReference type="PROSITE" id="PS51257">
    <property type="entry name" value="PROKAR_LIPOPROTEIN"/>
    <property type="match status" value="1"/>
</dbReference>
<keyword evidence="1" id="KW-0472">Membrane</keyword>
<evidence type="ECO:0000259" key="2">
    <source>
        <dbReference type="Pfam" id="PF13937"/>
    </source>
</evidence>
<proteinExistence type="predicted"/>
<protein>
    <submittedName>
        <fullName evidence="3">DUF4212 domain-containing protein</fullName>
    </submittedName>
</protein>
<evidence type="ECO:0000256" key="1">
    <source>
        <dbReference type="SAM" id="Phobius"/>
    </source>
</evidence>
<organism evidence="3 4">
    <name type="scientific">Lentisphaera profundi</name>
    <dbReference type="NCBI Taxonomy" id="1658616"/>
    <lineage>
        <taxon>Bacteria</taxon>
        <taxon>Pseudomonadati</taxon>
        <taxon>Lentisphaerota</taxon>
        <taxon>Lentisphaeria</taxon>
        <taxon>Lentisphaerales</taxon>
        <taxon>Lentisphaeraceae</taxon>
        <taxon>Lentisphaera</taxon>
    </lineage>
</organism>
<dbReference type="EMBL" id="CP117812">
    <property type="protein sequence ID" value="WDE98266.1"/>
    <property type="molecule type" value="Genomic_DNA"/>
</dbReference>
<dbReference type="InterPro" id="IPR019886">
    <property type="entry name" value="Na_symporter_ssu"/>
</dbReference>
<evidence type="ECO:0000313" key="4">
    <source>
        <dbReference type="Proteomes" id="UP001214250"/>
    </source>
</evidence>
<keyword evidence="1" id="KW-0812">Transmembrane</keyword>
<dbReference type="RefSeq" id="WP_274153141.1">
    <property type="nucleotide sequence ID" value="NZ_CP117812.1"/>
</dbReference>